<protein>
    <submittedName>
        <fullName evidence="4">FHA domain-containing protein</fullName>
    </submittedName>
</protein>
<dbReference type="SUPFAM" id="SSF49879">
    <property type="entry name" value="SMAD/FHA domain"/>
    <property type="match status" value="1"/>
</dbReference>
<feature type="region of interest" description="Disordered" evidence="1">
    <location>
        <begin position="112"/>
        <end position="182"/>
    </location>
</feature>
<dbReference type="Gene3D" id="2.60.200.20">
    <property type="match status" value="1"/>
</dbReference>
<keyword evidence="2" id="KW-1133">Transmembrane helix</keyword>
<evidence type="ECO:0000256" key="2">
    <source>
        <dbReference type="SAM" id="Phobius"/>
    </source>
</evidence>
<dbReference type="CDD" id="cd00060">
    <property type="entry name" value="FHA"/>
    <property type="match status" value="1"/>
</dbReference>
<dbReference type="Pfam" id="PF00498">
    <property type="entry name" value="FHA"/>
    <property type="match status" value="1"/>
</dbReference>
<evidence type="ECO:0000259" key="3">
    <source>
        <dbReference type="PROSITE" id="PS50006"/>
    </source>
</evidence>
<evidence type="ECO:0000313" key="4">
    <source>
        <dbReference type="EMBL" id="XBH03907.1"/>
    </source>
</evidence>
<feature type="domain" description="FHA" evidence="3">
    <location>
        <begin position="27"/>
        <end position="84"/>
    </location>
</feature>
<keyword evidence="2" id="KW-0472">Membrane</keyword>
<feature type="transmembrane region" description="Helical" evidence="2">
    <location>
        <begin position="501"/>
        <end position="523"/>
    </location>
</feature>
<feature type="region of interest" description="Disordered" evidence="1">
    <location>
        <begin position="43"/>
        <end position="66"/>
    </location>
</feature>
<gene>
    <name evidence="4" type="ORF">V5E97_37260</name>
</gene>
<reference evidence="4" key="1">
    <citation type="submission" date="2024-05" db="EMBL/GenBank/DDBJ databases">
        <title>Planctomycetes of the genus Singulisphaera possess chitinolytic capabilities.</title>
        <authorList>
            <person name="Ivanova A."/>
        </authorList>
    </citation>
    <scope>NUCLEOTIDE SEQUENCE</scope>
    <source>
        <strain evidence="4">Ch08T</strain>
    </source>
</reference>
<organism evidence="4">
    <name type="scientific">Singulisphaera sp. Ch08</name>
    <dbReference type="NCBI Taxonomy" id="3120278"/>
    <lineage>
        <taxon>Bacteria</taxon>
        <taxon>Pseudomonadati</taxon>
        <taxon>Planctomycetota</taxon>
        <taxon>Planctomycetia</taxon>
        <taxon>Isosphaerales</taxon>
        <taxon>Isosphaeraceae</taxon>
        <taxon>Singulisphaera</taxon>
    </lineage>
</organism>
<name>A0AAU7CEH0_9BACT</name>
<dbReference type="EMBL" id="CP155447">
    <property type="protein sequence ID" value="XBH03907.1"/>
    <property type="molecule type" value="Genomic_DNA"/>
</dbReference>
<dbReference type="PROSITE" id="PS50006">
    <property type="entry name" value="FHA_DOMAIN"/>
    <property type="match status" value="1"/>
</dbReference>
<feature type="compositionally biased region" description="Low complexity" evidence="1">
    <location>
        <begin position="141"/>
        <end position="156"/>
    </location>
</feature>
<dbReference type="InterPro" id="IPR008984">
    <property type="entry name" value="SMAD_FHA_dom_sf"/>
</dbReference>
<sequence>MNQSGWSLEVVRGTEVGRTYALNGAAIVLGNALDEGTGLDLGHQEGSSPRRMAGRQAQIDLSSKGPVVRDLDSPGGTFVNRQRILPGQAVTLQPGDLIQIGGVQLKLIARAPASAPEPQSRPAPQRTAPVPAAPSRPGAQPVSASKPSRPAAVAPASPSPATKPPPRPASPPPPPLSRPVRGGALPSPFVLKAGASCRTWDDVLTVSAQRWEALRDELTSGRLAAFLATHRLNELVPSADAPGTADERLDAWLGQLPTTRPSLPELDVHPETLTVRAVAGGGTTRQVLAITNTGYRLLRSTLSVDPSAAAWIKLSSTFTGRSLITVDRTEVPLDIQIPEQLAAPKLGTIVIESNGGTRRVTVRLERLPAPESIPELSSAMYGEGGPDLLELVARQPIGLRMALGTLGGLALRSLVALGGLLPIGQGAGAAEALPRLLGPVILFATAGGVIGTALIARRGEARDLPPAGFAGACGGVFVAALSVAFCRAVEPILGPAPTRSLWLSGLLWAVLGAGIAGLSLVIAPHRTVAESES</sequence>
<accession>A0AAU7CEH0</accession>
<feature type="transmembrane region" description="Helical" evidence="2">
    <location>
        <begin position="468"/>
        <end position="489"/>
    </location>
</feature>
<evidence type="ECO:0000256" key="1">
    <source>
        <dbReference type="SAM" id="MobiDB-lite"/>
    </source>
</evidence>
<keyword evidence="2" id="KW-0812">Transmembrane</keyword>
<feature type="compositionally biased region" description="Pro residues" evidence="1">
    <location>
        <begin position="157"/>
        <end position="177"/>
    </location>
</feature>
<dbReference type="AlphaFoldDB" id="A0AAU7CEH0"/>
<feature type="transmembrane region" description="Helical" evidence="2">
    <location>
        <begin position="436"/>
        <end position="456"/>
    </location>
</feature>
<dbReference type="RefSeq" id="WP_406696649.1">
    <property type="nucleotide sequence ID" value="NZ_CP155447.1"/>
</dbReference>
<dbReference type="InterPro" id="IPR000253">
    <property type="entry name" value="FHA_dom"/>
</dbReference>
<feature type="transmembrane region" description="Helical" evidence="2">
    <location>
        <begin position="401"/>
        <end position="424"/>
    </location>
</feature>
<proteinExistence type="predicted"/>